<dbReference type="EMBL" id="CAJOBO010001347">
    <property type="protein sequence ID" value="CAF4367990.1"/>
    <property type="molecule type" value="Genomic_DNA"/>
</dbReference>
<keyword evidence="1" id="KW-0812">Transmembrane</keyword>
<evidence type="ECO:0000313" key="3">
    <source>
        <dbReference type="Proteomes" id="UP000663851"/>
    </source>
</evidence>
<protein>
    <submittedName>
        <fullName evidence="2">Uncharacterized protein</fullName>
    </submittedName>
</protein>
<evidence type="ECO:0000256" key="1">
    <source>
        <dbReference type="SAM" id="Phobius"/>
    </source>
</evidence>
<dbReference type="AlphaFoldDB" id="A0A820M3R0"/>
<proteinExistence type="predicted"/>
<feature type="non-terminal residue" evidence="2">
    <location>
        <position position="199"/>
    </location>
</feature>
<sequence>MKSSFLHASLVPVKKHQTFIELPIHQEDLIESLEAQRQSKTYAQSNISHSSKFSIGKHRIGPEHNESQSVITSIKSQSNTVHRGFFTAQRRFLIVIAVLIGIIVIGGIIAVVKLMVLLHRSQRRLRTLQQQLLPLQPKRRLPLRAQQRLPLPLQPKQQLPQRPQQRLPLRLQQQLAQHRQRRRRLLRRQKLRQKHPQPQ</sequence>
<dbReference type="Proteomes" id="UP000663851">
    <property type="component" value="Unassembled WGS sequence"/>
</dbReference>
<comment type="caution">
    <text evidence="2">The sequence shown here is derived from an EMBL/GenBank/DDBJ whole genome shotgun (WGS) entry which is preliminary data.</text>
</comment>
<organism evidence="2 3">
    <name type="scientific">Rotaria socialis</name>
    <dbReference type="NCBI Taxonomy" id="392032"/>
    <lineage>
        <taxon>Eukaryota</taxon>
        <taxon>Metazoa</taxon>
        <taxon>Spiralia</taxon>
        <taxon>Gnathifera</taxon>
        <taxon>Rotifera</taxon>
        <taxon>Eurotatoria</taxon>
        <taxon>Bdelloidea</taxon>
        <taxon>Philodinida</taxon>
        <taxon>Philodinidae</taxon>
        <taxon>Rotaria</taxon>
    </lineage>
</organism>
<reference evidence="2" key="1">
    <citation type="submission" date="2021-02" db="EMBL/GenBank/DDBJ databases">
        <authorList>
            <person name="Nowell W R."/>
        </authorList>
    </citation>
    <scope>NUCLEOTIDE SEQUENCE</scope>
</reference>
<keyword evidence="1" id="KW-1133">Transmembrane helix</keyword>
<keyword evidence="1" id="KW-0472">Membrane</keyword>
<gene>
    <name evidence="2" type="ORF">HFQ381_LOCUS17857</name>
</gene>
<feature type="transmembrane region" description="Helical" evidence="1">
    <location>
        <begin position="92"/>
        <end position="116"/>
    </location>
</feature>
<accession>A0A820M3R0</accession>
<name>A0A820M3R0_9BILA</name>
<evidence type="ECO:0000313" key="2">
    <source>
        <dbReference type="EMBL" id="CAF4367990.1"/>
    </source>
</evidence>